<dbReference type="SUPFAM" id="SSF49464">
    <property type="entry name" value="Carboxypeptidase regulatory domain-like"/>
    <property type="match status" value="1"/>
</dbReference>
<dbReference type="InterPro" id="IPR013784">
    <property type="entry name" value="Carb-bd-like_fold"/>
</dbReference>
<protein>
    <submittedName>
        <fullName evidence="1">Uncharacterized protein</fullName>
    </submittedName>
</protein>
<dbReference type="Proteomes" id="UP000392064">
    <property type="component" value="Chromosome"/>
</dbReference>
<dbReference type="Gene3D" id="2.60.40.1120">
    <property type="entry name" value="Carboxypeptidase-like, regulatory domain"/>
    <property type="match status" value="2"/>
</dbReference>
<organism evidence="1 2">
    <name type="scientific">Aeromicrobium yanjiei</name>
    <dbReference type="NCBI Taxonomy" id="2662028"/>
    <lineage>
        <taxon>Bacteria</taxon>
        <taxon>Bacillati</taxon>
        <taxon>Actinomycetota</taxon>
        <taxon>Actinomycetes</taxon>
        <taxon>Propionibacteriales</taxon>
        <taxon>Nocardioidaceae</taxon>
        <taxon>Aeromicrobium</taxon>
    </lineage>
</organism>
<dbReference type="SUPFAM" id="SSF49452">
    <property type="entry name" value="Starch-binding domain-like"/>
    <property type="match status" value="1"/>
</dbReference>
<reference evidence="1 2" key="1">
    <citation type="submission" date="2019-11" db="EMBL/GenBank/DDBJ databases">
        <authorList>
            <person name="Li J."/>
        </authorList>
    </citation>
    <scope>NUCLEOTIDE SEQUENCE [LARGE SCALE GENOMIC DNA]</scope>
    <source>
        <strain evidence="1 2">MF47</strain>
    </source>
</reference>
<accession>A0A5Q2MN34</accession>
<gene>
    <name evidence="1" type="ORF">GEV26_14790</name>
</gene>
<dbReference type="EMBL" id="CP045737">
    <property type="protein sequence ID" value="QGG42542.1"/>
    <property type="molecule type" value="Genomic_DNA"/>
</dbReference>
<dbReference type="GO" id="GO:0030246">
    <property type="term" value="F:carbohydrate binding"/>
    <property type="evidence" value="ECO:0007669"/>
    <property type="project" value="InterPro"/>
</dbReference>
<dbReference type="RefSeq" id="WP_153654286.1">
    <property type="nucleotide sequence ID" value="NZ_CP045737.1"/>
</dbReference>
<keyword evidence="2" id="KW-1185">Reference proteome</keyword>
<name>A0A5Q2MN34_9ACTN</name>
<sequence>MRVSELSEDIMTQHRRTIRPLVGLLSAVVVGGGLLVAPADATTVPGGTVKGTVTIAGTPLAGAKVTLVRRDGDSGDAYDRYKTVTTDSAGRYSLTRPAGSSTTWWYDNVVVSDPSQRGVTARREFMGNRSRTVTRNVTLKPAGTITGKVTRADGASPTSIRAEIVDGPDSSVYENLSTKRYDVDRGVDAAGTYRFRGLPAGTYTLCYRDTSSTYRQECHDEVFSETAATELTVKEGATTTVKAHVLDHRLAHVKGIVTSTSGERLRGISVRPRVVGTSRYAGSTRTWSTGRYDLATEAPNDVQLRFEDPKNIWATRWQTIAGSTQPQVFSLDEGALVERLTTTLKSTARLGVSSRPGTGRATFTVEVTRRATGHHPSGTITVSRKDVRRTVSLAKGVGTVTLTGVPAGTRTFHVDYAGTSSTAAARTTVKVAVR</sequence>
<evidence type="ECO:0000313" key="2">
    <source>
        <dbReference type="Proteomes" id="UP000392064"/>
    </source>
</evidence>
<dbReference type="InterPro" id="IPR008969">
    <property type="entry name" value="CarboxyPept-like_regulatory"/>
</dbReference>
<dbReference type="AlphaFoldDB" id="A0A5Q2MN34"/>
<evidence type="ECO:0000313" key="1">
    <source>
        <dbReference type="EMBL" id="QGG42542.1"/>
    </source>
</evidence>
<dbReference type="KEGG" id="aef:GEV26_14790"/>
<proteinExistence type="predicted"/>